<dbReference type="Proteomes" id="UP000318294">
    <property type="component" value="Unassembled WGS sequence"/>
</dbReference>
<reference evidence="3 4" key="1">
    <citation type="submission" date="2019-07" db="EMBL/GenBank/DDBJ databases">
        <title>Tepidimonas charontis SPSP-6 draft genome.</title>
        <authorList>
            <person name="Da Costa M.S."/>
            <person name="Froufe H.J.C."/>
            <person name="Egas C."/>
            <person name="Albuquerque L."/>
        </authorList>
    </citation>
    <scope>NUCLEOTIDE SEQUENCE [LARGE SCALE GENOMIC DNA]</scope>
    <source>
        <strain evidence="3 4">SPSP-6</strain>
    </source>
</reference>
<comment type="caution">
    <text evidence="3">The sequence shown here is derived from an EMBL/GenBank/DDBJ whole genome shotgun (WGS) entry which is preliminary data.</text>
</comment>
<dbReference type="InterPro" id="IPR012337">
    <property type="entry name" value="RNaseH-like_sf"/>
</dbReference>
<proteinExistence type="predicted"/>
<dbReference type="InterPro" id="IPR025948">
    <property type="entry name" value="HTH-like_dom"/>
</dbReference>
<dbReference type="AlphaFoldDB" id="A0A554WZ01"/>
<name>A0A554WZ01_9BURK</name>
<organism evidence="3 4">
    <name type="scientific">Tepidimonas charontis</name>
    <dbReference type="NCBI Taxonomy" id="2267262"/>
    <lineage>
        <taxon>Bacteria</taxon>
        <taxon>Pseudomonadati</taxon>
        <taxon>Pseudomonadota</taxon>
        <taxon>Betaproteobacteria</taxon>
        <taxon>Burkholderiales</taxon>
        <taxon>Tepidimonas</taxon>
    </lineage>
</organism>
<evidence type="ECO:0000313" key="4">
    <source>
        <dbReference type="Proteomes" id="UP000318294"/>
    </source>
</evidence>
<feature type="domain" description="HTH-like" evidence="2">
    <location>
        <begin position="42"/>
        <end position="82"/>
    </location>
</feature>
<dbReference type="PANTHER" id="PTHR46889:SF4">
    <property type="entry name" value="TRANSPOSASE INSO FOR INSERTION SEQUENCE ELEMENT IS911B-RELATED"/>
    <property type="match status" value="1"/>
</dbReference>
<accession>A0A554WZ01</accession>
<dbReference type="Pfam" id="PF13276">
    <property type="entry name" value="HTH_21"/>
    <property type="match status" value="1"/>
</dbReference>
<dbReference type="EMBL" id="VJON01000083">
    <property type="protein sequence ID" value="TSE28807.1"/>
    <property type="molecule type" value="Genomic_DNA"/>
</dbReference>
<keyword evidence="4" id="KW-1185">Reference proteome</keyword>
<dbReference type="InterPro" id="IPR036397">
    <property type="entry name" value="RNaseH_sf"/>
</dbReference>
<sequence>MMRFGSIFQLATAASEGPRWACPSSQRRSPADPYPSHPAEVEGEYGWPRTHKELLARGIRAGKGRVRKLTQQHGIRAKTEREFVVSTDSRHSLPLAPDLVRRRFNPEGPQQLVSADINYIATDEGWRYLAAAIDLFSPHVVGWSLQPYTQTGLIKNALAMAWWCRHPSPGLMVHQRPWQSLLQP</sequence>
<dbReference type="GO" id="GO:0003676">
    <property type="term" value="F:nucleic acid binding"/>
    <property type="evidence" value="ECO:0007669"/>
    <property type="project" value="InterPro"/>
</dbReference>
<dbReference type="SUPFAM" id="SSF53098">
    <property type="entry name" value="Ribonuclease H-like"/>
    <property type="match status" value="1"/>
</dbReference>
<evidence type="ECO:0000313" key="3">
    <source>
        <dbReference type="EMBL" id="TSE28807.1"/>
    </source>
</evidence>
<gene>
    <name evidence="3" type="ORF">Tchar_02661</name>
</gene>
<evidence type="ECO:0000256" key="1">
    <source>
        <dbReference type="SAM" id="MobiDB-lite"/>
    </source>
</evidence>
<dbReference type="Gene3D" id="3.30.420.10">
    <property type="entry name" value="Ribonuclease H-like superfamily/Ribonuclease H"/>
    <property type="match status" value="1"/>
</dbReference>
<dbReference type="InterPro" id="IPR050900">
    <property type="entry name" value="Transposase_IS3/IS150/IS904"/>
</dbReference>
<protein>
    <submittedName>
        <fullName evidence="3">HTH-like domain protein</fullName>
    </submittedName>
</protein>
<evidence type="ECO:0000259" key="2">
    <source>
        <dbReference type="Pfam" id="PF13276"/>
    </source>
</evidence>
<feature type="region of interest" description="Disordered" evidence="1">
    <location>
        <begin position="18"/>
        <end position="45"/>
    </location>
</feature>
<dbReference type="PANTHER" id="PTHR46889">
    <property type="entry name" value="TRANSPOSASE INSF FOR INSERTION SEQUENCE IS3B-RELATED"/>
    <property type="match status" value="1"/>
</dbReference>